<dbReference type="InterPro" id="IPR000772">
    <property type="entry name" value="Ricin_B_lectin"/>
</dbReference>
<evidence type="ECO:0000256" key="1">
    <source>
        <dbReference type="SAM" id="SignalP"/>
    </source>
</evidence>
<feature type="domain" description="Ricin B lectin" evidence="2">
    <location>
        <begin position="129"/>
        <end position="256"/>
    </location>
</feature>
<keyword evidence="4" id="KW-1185">Reference proteome</keyword>
<feature type="chain" id="PRO_5046517939" evidence="1">
    <location>
        <begin position="27"/>
        <end position="257"/>
    </location>
</feature>
<dbReference type="SUPFAM" id="SSF50370">
    <property type="entry name" value="Ricin B-like lectins"/>
    <property type="match status" value="1"/>
</dbReference>
<evidence type="ECO:0000313" key="4">
    <source>
        <dbReference type="Proteomes" id="UP001596067"/>
    </source>
</evidence>
<dbReference type="EMBL" id="JBHSOD010000002">
    <property type="protein sequence ID" value="MFC5883866.1"/>
    <property type="molecule type" value="Genomic_DNA"/>
</dbReference>
<dbReference type="PROSITE" id="PS50231">
    <property type="entry name" value="RICIN_B_LECTIN"/>
    <property type="match status" value="1"/>
</dbReference>
<name>A0ABW1ES54_9ACTN</name>
<proteinExistence type="predicted"/>
<dbReference type="Pfam" id="PF00652">
    <property type="entry name" value="Ricin_B_lectin"/>
    <property type="match status" value="1"/>
</dbReference>
<dbReference type="InterPro" id="IPR035992">
    <property type="entry name" value="Ricin_B-like_lectins"/>
</dbReference>
<evidence type="ECO:0000313" key="3">
    <source>
        <dbReference type="EMBL" id="MFC5883866.1"/>
    </source>
</evidence>
<organism evidence="3 4">
    <name type="scientific">Kitasatospora aburaviensis</name>
    <dbReference type="NCBI Taxonomy" id="67265"/>
    <lineage>
        <taxon>Bacteria</taxon>
        <taxon>Bacillati</taxon>
        <taxon>Actinomycetota</taxon>
        <taxon>Actinomycetes</taxon>
        <taxon>Kitasatosporales</taxon>
        <taxon>Streptomycetaceae</taxon>
        <taxon>Kitasatospora</taxon>
    </lineage>
</organism>
<gene>
    <name evidence="3" type="ORF">ACFP0N_02565</name>
</gene>
<dbReference type="CDD" id="cd23451">
    <property type="entry name" value="beta-trefoil_Ricin_laminarinase"/>
    <property type="match status" value="1"/>
</dbReference>
<dbReference type="SMART" id="SM00458">
    <property type="entry name" value="RICIN"/>
    <property type="match status" value="1"/>
</dbReference>
<dbReference type="Gene3D" id="2.80.10.50">
    <property type="match status" value="1"/>
</dbReference>
<feature type="signal peptide" evidence="1">
    <location>
        <begin position="1"/>
        <end position="26"/>
    </location>
</feature>
<sequence>MRRTAALFATALLAGAAALTAPAATAAESPAQGAPSAQTAGTQSGAALAAGSCTVSRSGAGFVGTCSGIDPMQTWTVNGTCQGFDANGFPSFSPAYGYWVTGNTSATAGCFGMSMPSYGWITYGPAVPAGPVGQISGYADKCVDVKGGTNANGTPVQIWDCLGNAAQRWKIGTDGTIRALGKCLDVQGGNTGNATRVQVYDCNGTGAQQWQVRADGSILNPQSGRCLDDLGFSTTNGNQLGIWDCNGAANQVWHVPA</sequence>
<dbReference type="PANTHER" id="PTHR40469:SF2">
    <property type="entry name" value="GALACTOSE-BINDING DOMAIN-LIKE SUPERFAMILY PROTEIN"/>
    <property type="match status" value="1"/>
</dbReference>
<dbReference type="Proteomes" id="UP001596067">
    <property type="component" value="Unassembled WGS sequence"/>
</dbReference>
<dbReference type="RefSeq" id="WP_313763224.1">
    <property type="nucleotide sequence ID" value="NZ_BAAAVH010000108.1"/>
</dbReference>
<comment type="caution">
    <text evidence="3">The sequence shown here is derived from an EMBL/GenBank/DDBJ whole genome shotgun (WGS) entry which is preliminary data.</text>
</comment>
<accession>A0ABW1ES54</accession>
<keyword evidence="1" id="KW-0732">Signal</keyword>
<evidence type="ECO:0000259" key="2">
    <source>
        <dbReference type="SMART" id="SM00458"/>
    </source>
</evidence>
<reference evidence="4" key="1">
    <citation type="journal article" date="2019" name="Int. J. Syst. Evol. Microbiol.">
        <title>The Global Catalogue of Microorganisms (GCM) 10K type strain sequencing project: providing services to taxonomists for standard genome sequencing and annotation.</title>
        <authorList>
            <consortium name="The Broad Institute Genomics Platform"/>
            <consortium name="The Broad Institute Genome Sequencing Center for Infectious Disease"/>
            <person name="Wu L."/>
            <person name="Ma J."/>
        </authorList>
    </citation>
    <scope>NUCLEOTIDE SEQUENCE [LARGE SCALE GENOMIC DNA]</scope>
    <source>
        <strain evidence="4">CGMCC 4.1469</strain>
    </source>
</reference>
<protein>
    <submittedName>
        <fullName evidence="3">Ricin-type beta-trefoil lectin domain protein</fullName>
    </submittedName>
</protein>
<dbReference type="PANTHER" id="PTHR40469">
    <property type="entry name" value="SECRETED GLYCOSYL HYDROLASE"/>
    <property type="match status" value="1"/>
</dbReference>